<feature type="transmembrane region" description="Helical" evidence="4">
    <location>
        <begin position="331"/>
        <end position="349"/>
    </location>
</feature>
<keyword evidence="6" id="KW-1185">Reference proteome</keyword>
<dbReference type="OrthoDB" id="7584869at2"/>
<feature type="transmembrane region" description="Helical" evidence="4">
    <location>
        <begin position="130"/>
        <end position="154"/>
    </location>
</feature>
<evidence type="ECO:0000313" key="6">
    <source>
        <dbReference type="Proteomes" id="UP000078486"/>
    </source>
</evidence>
<feature type="transmembrane region" description="Helical" evidence="4">
    <location>
        <begin position="279"/>
        <end position="300"/>
    </location>
</feature>
<feature type="transmembrane region" description="Helical" evidence="4">
    <location>
        <begin position="397"/>
        <end position="416"/>
    </location>
</feature>
<keyword evidence="2 4" id="KW-1133">Transmembrane helix</keyword>
<dbReference type="AlphaFoldDB" id="A0A178ILR2"/>
<evidence type="ECO:0000256" key="4">
    <source>
        <dbReference type="SAM" id="Phobius"/>
    </source>
</evidence>
<dbReference type="EMBL" id="LRRQ01000054">
    <property type="protein sequence ID" value="OAM90601.1"/>
    <property type="molecule type" value="Genomic_DNA"/>
</dbReference>
<keyword evidence="3 4" id="KW-0472">Membrane</keyword>
<dbReference type="InterPro" id="IPR011701">
    <property type="entry name" value="MFS"/>
</dbReference>
<feature type="transmembrane region" description="Helical" evidence="4">
    <location>
        <begin position="194"/>
        <end position="214"/>
    </location>
</feature>
<dbReference type="Pfam" id="PF07690">
    <property type="entry name" value="MFS_1"/>
    <property type="match status" value="1"/>
</dbReference>
<protein>
    <recommendedName>
        <fullName evidence="7">Major facilitator superfamily (MFS) profile domain-containing protein</fullName>
    </recommendedName>
</protein>
<organism evidence="5 6">
    <name type="scientific">Termitidicoccus mucosus</name>
    <dbReference type="NCBI Taxonomy" id="1184151"/>
    <lineage>
        <taxon>Bacteria</taxon>
        <taxon>Pseudomonadati</taxon>
        <taxon>Verrucomicrobiota</taxon>
        <taxon>Opitutia</taxon>
        <taxon>Opitutales</taxon>
        <taxon>Opitutaceae</taxon>
        <taxon>Termitidicoccus</taxon>
    </lineage>
</organism>
<accession>A0A178ILR2</accession>
<dbReference type="Proteomes" id="UP000078486">
    <property type="component" value="Unassembled WGS sequence"/>
</dbReference>
<sequence length="428" mass="47213">MKSPSLESGGPNAAAPGLSSPEMMAYYGNRGLMWRNFSMILLLNLGWAVSFTVINPLIQLRLNNAGVSEAGIGNIGAVNHWVYCYAVMFFAWKSDHTVTRFGRRIPYLFLSAPFIVFAIVMFPFCELKWVLIGLALLQMFFMDIKAATIPLLNIDCMPRKLLARMDAPSKMAMAALSFLALRHGMKLSDQSETLPFLLAGAILVATTLIGGFAIKEPPVRNPSTEGFRPFSAMKIAWRDKRAVVLMISVSLFETFQIAFVTWVWLYAQNALGMTRAQTGLCVSWGILFSMCAAFPLGWLIDRVSPYRLLPVFCLICAGAAYCVLHARTPLFLTLAACLSYTLNVFYGASDIMVYRNAAPAEIGSVTSTNSFLRGAYRGVMALLMGHLISRSGGCYDYVFILAAALTVAGLVPLFIYRRLMAQPPRKES</sequence>
<gene>
    <name evidence="5" type="ORF">AW736_07360</name>
</gene>
<keyword evidence="1 4" id="KW-0812">Transmembrane</keyword>
<feature type="transmembrane region" description="Helical" evidence="4">
    <location>
        <begin position="243"/>
        <end position="267"/>
    </location>
</feature>
<evidence type="ECO:0008006" key="7">
    <source>
        <dbReference type="Google" id="ProtNLM"/>
    </source>
</evidence>
<dbReference type="GO" id="GO:0022857">
    <property type="term" value="F:transmembrane transporter activity"/>
    <property type="evidence" value="ECO:0007669"/>
    <property type="project" value="InterPro"/>
</dbReference>
<comment type="caution">
    <text evidence="5">The sequence shown here is derived from an EMBL/GenBank/DDBJ whole genome shotgun (WGS) entry which is preliminary data.</text>
</comment>
<evidence type="ECO:0000256" key="1">
    <source>
        <dbReference type="ARBA" id="ARBA00022692"/>
    </source>
</evidence>
<reference evidence="5 6" key="1">
    <citation type="submission" date="2016-01" db="EMBL/GenBank/DDBJ databases">
        <title>High potential of lignocellulose degradation of a new Verrucomicrobia species.</title>
        <authorList>
            <person name="Wang Y."/>
            <person name="Shi Y."/>
            <person name="Qiu Z."/>
            <person name="Liu S."/>
            <person name="Yang H."/>
        </authorList>
    </citation>
    <scope>NUCLEOTIDE SEQUENCE [LARGE SCALE GENOMIC DNA]</scope>
    <source>
        <strain evidence="5 6">TSB47</strain>
    </source>
</reference>
<dbReference type="PANTHER" id="PTHR23528">
    <property type="match status" value="1"/>
</dbReference>
<name>A0A178ILR2_9BACT</name>
<dbReference type="STRING" id="1184151.AW736_07360"/>
<evidence type="ECO:0000313" key="5">
    <source>
        <dbReference type="EMBL" id="OAM90601.1"/>
    </source>
</evidence>
<evidence type="ECO:0000256" key="2">
    <source>
        <dbReference type="ARBA" id="ARBA00022989"/>
    </source>
</evidence>
<proteinExistence type="predicted"/>
<dbReference type="PANTHER" id="PTHR23528:SF1">
    <property type="entry name" value="MAJOR FACILITATOR SUPERFAMILY (MFS) PROFILE DOMAIN-CONTAINING PROTEIN"/>
    <property type="match status" value="1"/>
</dbReference>
<feature type="transmembrane region" description="Helical" evidence="4">
    <location>
        <begin position="104"/>
        <end position="124"/>
    </location>
</feature>
<dbReference type="SUPFAM" id="SSF103473">
    <property type="entry name" value="MFS general substrate transporter"/>
    <property type="match status" value="1"/>
</dbReference>
<dbReference type="Gene3D" id="1.20.1250.20">
    <property type="entry name" value="MFS general substrate transporter like domains"/>
    <property type="match status" value="1"/>
</dbReference>
<dbReference type="InterPro" id="IPR036259">
    <property type="entry name" value="MFS_trans_sf"/>
</dbReference>
<dbReference type="RefSeq" id="WP_068769531.1">
    <property type="nucleotide sequence ID" value="NZ_CP109796.1"/>
</dbReference>
<evidence type="ECO:0000256" key="3">
    <source>
        <dbReference type="ARBA" id="ARBA00023136"/>
    </source>
</evidence>
<feature type="transmembrane region" description="Helical" evidence="4">
    <location>
        <begin position="306"/>
        <end position="324"/>
    </location>
</feature>
<feature type="transmembrane region" description="Helical" evidence="4">
    <location>
        <begin position="70"/>
        <end position="92"/>
    </location>
</feature>
<feature type="transmembrane region" description="Helical" evidence="4">
    <location>
        <begin position="39"/>
        <end position="58"/>
    </location>
</feature>